<dbReference type="AlphaFoldDB" id="A0A0N9UW10"/>
<evidence type="ECO:0000313" key="2">
    <source>
        <dbReference type="Proteomes" id="UP000058074"/>
    </source>
</evidence>
<proteinExistence type="predicted"/>
<dbReference type="OrthoDB" id="9179688at2"/>
<sequence>MQFPDLRSIGQPSAEEDAVLEYFLTTDAVRLVEENEIFLILGRKGSGKTALVKHFTKEHGKNPYRRPLNLRGYPWTLHSDLADNQVGEMEAYVASWRYLIAAQAASACLEAKFNNTIDAEQKLRSFFNSNYGAPSVDVDKVFSPAKIIIEKAVIQPKIAGNELGSIELRKVKPGFGQQIDAVATEIIRLVGETMRYRGQNHIELHFDELDVGLEKFDRNRELLISGLILAIQSFRGFGKKSDQIVRPFVYLRQDLWDYLAFSDKNKISRGPALVLNWNSASLLEMVNIRLNRIANLSWSDLIDDRLMRGTQQKWDHIISRTLDRPRDVISYINIILSQKKDRELLSNEDISSARSEYTTYFKEELDDEIKAHWPHWEDAINTLRDIGYITFTRTQFDEAYDRQRSKENKVEDGAGALSRLFEYSVVSYLRPRRGGGSDWVWKYKDRTANFDARAERFRAHLGIVEFANLREERRPG</sequence>
<dbReference type="KEGG" id="smag:AN936_00875"/>
<dbReference type="SUPFAM" id="SSF52540">
    <property type="entry name" value="P-loop containing nucleoside triphosphate hydrolases"/>
    <property type="match status" value="1"/>
</dbReference>
<dbReference type="InterPro" id="IPR027417">
    <property type="entry name" value="P-loop_NTPase"/>
</dbReference>
<protein>
    <recommendedName>
        <fullName evidence="3">ATPase</fullName>
    </recommendedName>
</protein>
<organism evidence="1 2">
    <name type="scientific">Sphingopyxis macrogoltabida</name>
    <name type="common">Sphingomonas macrogoltabidus</name>
    <dbReference type="NCBI Taxonomy" id="33050"/>
    <lineage>
        <taxon>Bacteria</taxon>
        <taxon>Pseudomonadati</taxon>
        <taxon>Pseudomonadota</taxon>
        <taxon>Alphaproteobacteria</taxon>
        <taxon>Sphingomonadales</taxon>
        <taxon>Sphingomonadaceae</taxon>
        <taxon>Sphingopyxis</taxon>
    </lineage>
</organism>
<dbReference type="RefSeq" id="WP_149037565.1">
    <property type="nucleotide sequence ID" value="NZ_CP012700.1"/>
</dbReference>
<dbReference type="NCBIfam" id="NF047389">
    <property type="entry name" value="ATPase_Sll1717"/>
    <property type="match status" value="1"/>
</dbReference>
<dbReference type="EMBL" id="CP012700">
    <property type="protein sequence ID" value="ALH78975.1"/>
    <property type="molecule type" value="Genomic_DNA"/>
</dbReference>
<dbReference type="PATRIC" id="fig|33050.5.peg.181"/>
<evidence type="ECO:0008006" key="3">
    <source>
        <dbReference type="Google" id="ProtNLM"/>
    </source>
</evidence>
<name>A0A0N9UW10_SPHMC</name>
<dbReference type="InterPro" id="IPR059206">
    <property type="entry name" value="Sll1717-like"/>
</dbReference>
<accession>A0A0N9UW10</accession>
<gene>
    <name evidence="1" type="ORF">AN936_00875</name>
</gene>
<reference evidence="1 2" key="1">
    <citation type="journal article" date="2015" name="Genome Announc.">
        <title>Complete Genome Sequence of Polypropylene Glycol- and Polyethylene Glycol-Degrading Sphingopyxis macrogoltabida Strain EY-1.</title>
        <authorList>
            <person name="Ohtsubo Y."/>
            <person name="Nagata Y."/>
            <person name="Numata M."/>
            <person name="Tsuchikane K."/>
            <person name="Hosoyama A."/>
            <person name="Yamazoe A."/>
            <person name="Tsuda M."/>
            <person name="Fujita N."/>
            <person name="Kawai F."/>
        </authorList>
    </citation>
    <scope>NUCLEOTIDE SEQUENCE [LARGE SCALE GENOMIC DNA]</scope>
    <source>
        <strain evidence="1 2">EY-1</strain>
    </source>
</reference>
<evidence type="ECO:0000313" key="1">
    <source>
        <dbReference type="EMBL" id="ALH78975.1"/>
    </source>
</evidence>
<dbReference type="Proteomes" id="UP000058074">
    <property type="component" value="Chromosome"/>
</dbReference>